<name>A0ABN3D5T2_9ACTN</name>
<dbReference type="Gene3D" id="1.10.260.40">
    <property type="entry name" value="lambda repressor-like DNA-binding domains"/>
    <property type="match status" value="1"/>
</dbReference>
<protein>
    <recommendedName>
        <fullName evidence="1">HTH cro/C1-type domain-containing protein</fullName>
    </recommendedName>
</protein>
<sequence length="218" mass="23367">MTGNGDFGRRIHHHRERLGLTLEQVADRAGMSAGYVQHLETHLGTPDGGTVTRLATALETTPRDLLGGGHDRPPGQGAAADEPVLEVLETEECLRLVGPGGIGRVAFSGSHGPTVLPVNYRLHDGDVVFRTARGGAMDEDLRSGLEGVDIGIAFQVDRIDEVRRAGWSVLIRGAAHHVPDEEVAKVSDAGVTPWAGGERHLYVRVIPQQITGRRIHGL</sequence>
<reference evidence="2 3" key="1">
    <citation type="journal article" date="2019" name="Int. J. Syst. Evol. Microbiol.">
        <title>The Global Catalogue of Microorganisms (GCM) 10K type strain sequencing project: providing services to taxonomists for standard genome sequencing and annotation.</title>
        <authorList>
            <consortium name="The Broad Institute Genomics Platform"/>
            <consortium name="The Broad Institute Genome Sequencing Center for Infectious Disease"/>
            <person name="Wu L."/>
            <person name="Ma J."/>
        </authorList>
    </citation>
    <scope>NUCLEOTIDE SEQUENCE [LARGE SCALE GENOMIC DNA]</scope>
    <source>
        <strain evidence="2 3">JCM 16114</strain>
    </source>
</reference>
<dbReference type="InterPro" id="IPR024747">
    <property type="entry name" value="Pyridox_Oxase-rel"/>
</dbReference>
<evidence type="ECO:0000313" key="2">
    <source>
        <dbReference type="EMBL" id="GAA2220183.1"/>
    </source>
</evidence>
<dbReference type="SUPFAM" id="SSF47413">
    <property type="entry name" value="lambda repressor-like DNA-binding domains"/>
    <property type="match status" value="1"/>
</dbReference>
<gene>
    <name evidence="2" type="ORF">GCM10009850_121990</name>
</gene>
<accession>A0ABN3D5T2</accession>
<dbReference type="InterPro" id="IPR012349">
    <property type="entry name" value="Split_barrel_FMN-bd"/>
</dbReference>
<comment type="caution">
    <text evidence="2">The sequence shown here is derived from an EMBL/GenBank/DDBJ whole genome shotgun (WGS) entry which is preliminary data.</text>
</comment>
<dbReference type="Proteomes" id="UP001499843">
    <property type="component" value="Unassembled WGS sequence"/>
</dbReference>
<feature type="domain" description="HTH cro/C1-type" evidence="1">
    <location>
        <begin position="11"/>
        <end position="65"/>
    </location>
</feature>
<dbReference type="PROSITE" id="PS50943">
    <property type="entry name" value="HTH_CROC1"/>
    <property type="match status" value="1"/>
</dbReference>
<evidence type="ECO:0000313" key="3">
    <source>
        <dbReference type="Proteomes" id="UP001499843"/>
    </source>
</evidence>
<dbReference type="InterPro" id="IPR001387">
    <property type="entry name" value="Cro/C1-type_HTH"/>
</dbReference>
<proteinExistence type="predicted"/>
<dbReference type="SMART" id="SM00530">
    <property type="entry name" value="HTH_XRE"/>
    <property type="match status" value="1"/>
</dbReference>
<dbReference type="InterPro" id="IPR010982">
    <property type="entry name" value="Lambda_DNA-bd_dom_sf"/>
</dbReference>
<dbReference type="RefSeq" id="WP_344496582.1">
    <property type="nucleotide sequence ID" value="NZ_BAAAQX010000083.1"/>
</dbReference>
<organism evidence="2 3">
    <name type="scientific">Nonomuraea monospora</name>
    <dbReference type="NCBI Taxonomy" id="568818"/>
    <lineage>
        <taxon>Bacteria</taxon>
        <taxon>Bacillati</taxon>
        <taxon>Actinomycetota</taxon>
        <taxon>Actinomycetes</taxon>
        <taxon>Streptosporangiales</taxon>
        <taxon>Streptosporangiaceae</taxon>
        <taxon>Nonomuraea</taxon>
    </lineage>
</organism>
<dbReference type="Gene3D" id="2.30.110.10">
    <property type="entry name" value="Electron Transport, Fmn-binding Protein, Chain A"/>
    <property type="match status" value="1"/>
</dbReference>
<dbReference type="Pfam" id="PF13560">
    <property type="entry name" value="HTH_31"/>
    <property type="match status" value="1"/>
</dbReference>
<keyword evidence="3" id="KW-1185">Reference proteome</keyword>
<evidence type="ECO:0000259" key="1">
    <source>
        <dbReference type="PROSITE" id="PS50943"/>
    </source>
</evidence>
<dbReference type="CDD" id="cd00093">
    <property type="entry name" value="HTH_XRE"/>
    <property type="match status" value="1"/>
</dbReference>
<dbReference type="EMBL" id="BAAAQX010000083">
    <property type="protein sequence ID" value="GAA2220183.1"/>
    <property type="molecule type" value="Genomic_DNA"/>
</dbReference>
<dbReference type="Pfam" id="PF12900">
    <property type="entry name" value="Pyridox_ox_2"/>
    <property type="match status" value="1"/>
</dbReference>
<dbReference type="SUPFAM" id="SSF50475">
    <property type="entry name" value="FMN-binding split barrel"/>
    <property type="match status" value="1"/>
</dbReference>